<dbReference type="Gene3D" id="2.60.120.650">
    <property type="entry name" value="Cupin"/>
    <property type="match status" value="1"/>
</dbReference>
<dbReference type="InterPro" id="IPR039994">
    <property type="entry name" value="NO66-like"/>
</dbReference>
<dbReference type="Pfam" id="PF08007">
    <property type="entry name" value="JmjC_2"/>
    <property type="match status" value="1"/>
</dbReference>
<dbReference type="Proteomes" id="UP000887565">
    <property type="component" value="Unplaced"/>
</dbReference>
<dbReference type="Pfam" id="PF21233">
    <property type="entry name" value="WHD_RIOX1"/>
    <property type="match status" value="1"/>
</dbReference>
<comment type="similarity">
    <text evidence="2">Belongs to the ROX family. NO66 subfamily.</text>
</comment>
<dbReference type="GO" id="GO:0005730">
    <property type="term" value="C:nucleolus"/>
    <property type="evidence" value="ECO:0007669"/>
    <property type="project" value="TreeGrafter"/>
</dbReference>
<evidence type="ECO:0000256" key="9">
    <source>
        <dbReference type="ARBA" id="ARBA00023015"/>
    </source>
</evidence>
<name>A0A915HYF7_ROMCU</name>
<dbReference type="EC" id="1.14.11.27" evidence="13"/>
<keyword evidence="10 13" id="KW-0804">Transcription</keyword>
<keyword evidence="17" id="KW-1185">Reference proteome</keyword>
<dbReference type="InterPro" id="IPR003347">
    <property type="entry name" value="JmjC_dom"/>
</dbReference>
<evidence type="ECO:0000256" key="6">
    <source>
        <dbReference type="ARBA" id="ARBA00022964"/>
    </source>
</evidence>
<evidence type="ECO:0000313" key="18">
    <source>
        <dbReference type="WBParaSite" id="nRc.2.0.1.t06925-RA"/>
    </source>
</evidence>
<evidence type="ECO:0000256" key="10">
    <source>
        <dbReference type="ARBA" id="ARBA00023163"/>
    </source>
</evidence>
<proteinExistence type="inferred from homology"/>
<comment type="subcellular location">
    <subcellularLocation>
        <location evidence="1 13">Nucleus</location>
    </subcellularLocation>
</comment>
<organism evidence="17 18">
    <name type="scientific">Romanomermis culicivorax</name>
    <name type="common">Nematode worm</name>
    <dbReference type="NCBI Taxonomy" id="13658"/>
    <lineage>
        <taxon>Eukaryota</taxon>
        <taxon>Metazoa</taxon>
        <taxon>Ecdysozoa</taxon>
        <taxon>Nematoda</taxon>
        <taxon>Enoplea</taxon>
        <taxon>Dorylaimia</taxon>
        <taxon>Mermithida</taxon>
        <taxon>Mermithoidea</taxon>
        <taxon>Mermithidae</taxon>
        <taxon>Romanomermis</taxon>
    </lineage>
</organism>
<evidence type="ECO:0000256" key="3">
    <source>
        <dbReference type="ARBA" id="ARBA00022491"/>
    </source>
</evidence>
<accession>A0A915HYF7</accession>
<dbReference type="InterPro" id="IPR049043">
    <property type="entry name" value="WHD_RIOX1"/>
</dbReference>
<keyword evidence="9 13" id="KW-0805">Transcription regulation</keyword>
<feature type="compositionally biased region" description="Basic and acidic residues" evidence="14">
    <location>
        <begin position="13"/>
        <end position="36"/>
    </location>
</feature>
<comment type="cofactor">
    <cofactor evidence="13">
        <name>Fe(2+)</name>
        <dbReference type="ChEBI" id="CHEBI:29033"/>
    </cofactor>
    <text evidence="13">Binds 1 Fe(2+) ion per subunit.</text>
</comment>
<evidence type="ECO:0000256" key="4">
    <source>
        <dbReference type="ARBA" id="ARBA00022723"/>
    </source>
</evidence>
<evidence type="ECO:0000256" key="2">
    <source>
        <dbReference type="ARBA" id="ARBA00010309"/>
    </source>
</evidence>
<keyword evidence="3" id="KW-0678">Repressor</keyword>
<dbReference type="WBParaSite" id="nRc.2.0.1.t06925-RA">
    <property type="protein sequence ID" value="nRc.2.0.1.t06925-RA"/>
    <property type="gene ID" value="nRc.2.0.1.g06925"/>
</dbReference>
<dbReference type="GO" id="GO:0032453">
    <property type="term" value="F:histone H3K4 demethylase activity"/>
    <property type="evidence" value="ECO:0007669"/>
    <property type="project" value="TreeGrafter"/>
</dbReference>
<dbReference type="AlphaFoldDB" id="A0A915HYF7"/>
<keyword evidence="6 13" id="KW-0223">Dioxygenase</keyword>
<dbReference type="SUPFAM" id="SSF51197">
    <property type="entry name" value="Clavaminate synthase-like"/>
    <property type="match status" value="1"/>
</dbReference>
<keyword evidence="8 13" id="KW-0408">Iron</keyword>
<evidence type="ECO:0000256" key="8">
    <source>
        <dbReference type="ARBA" id="ARBA00023004"/>
    </source>
</evidence>
<evidence type="ECO:0000256" key="1">
    <source>
        <dbReference type="ARBA" id="ARBA00004123"/>
    </source>
</evidence>
<evidence type="ECO:0000256" key="11">
    <source>
        <dbReference type="ARBA" id="ARBA00023242"/>
    </source>
</evidence>
<dbReference type="PANTHER" id="PTHR13096">
    <property type="entry name" value="MINA53 MYC INDUCED NUCLEAR ANTIGEN"/>
    <property type="match status" value="1"/>
</dbReference>
<evidence type="ECO:0000259" key="16">
    <source>
        <dbReference type="Pfam" id="PF21233"/>
    </source>
</evidence>
<feature type="region of interest" description="Disordered" evidence="14">
    <location>
        <begin position="1"/>
        <end position="40"/>
    </location>
</feature>
<sequence>MGEKNKANHSHALGRENKWGSYGEAKKADSEREISKLSKKRKKEKLFKKAKLIDETARIPSNKYVNFAEISSKNLLSVKIDPQKLAEIYFDWLIEPLNRETFFSDYWEKKHLLVQRNDAQFFQGLFSTEEWEKILDTQNIEFGVNLDVVKYENGQRTTLNPEGRAVRSVVWDFYEAKWRFGSSIKPAILFDVGLAFYVHFTTTFRHFCRCECQFCEFKLKKTAILKYFSDFFYNSLKNYTTRQKIMLEYLTPPNSQGFAPHFDDIEAFILQLEGRKRWMLYKNKNEEEILARFSSHQKSKMIDGSNFWKWDPKNQRMITIDKNPLNSNSKIRLIDRYCIRILREKQDNDESLVVYYNVENSRIYRKKEIQKFDITNQERQPLEFLMAKYPNLVKISDLPMENEDEK</sequence>
<keyword evidence="11 13" id="KW-0539">Nucleus</keyword>
<dbReference type="GO" id="GO:0140680">
    <property type="term" value="F:histone H3K36me/H3K36me2 demethylase activity"/>
    <property type="evidence" value="ECO:0007669"/>
    <property type="project" value="UniProtKB-EC"/>
</dbReference>
<dbReference type="Gene3D" id="3.90.930.40">
    <property type="match status" value="1"/>
</dbReference>
<evidence type="ECO:0000256" key="7">
    <source>
        <dbReference type="ARBA" id="ARBA00023002"/>
    </source>
</evidence>
<dbReference type="PANTHER" id="PTHR13096:SF8">
    <property type="entry name" value="RIBOSOMAL OXYGENASE 1"/>
    <property type="match status" value="1"/>
</dbReference>
<reference evidence="18" key="1">
    <citation type="submission" date="2022-11" db="UniProtKB">
        <authorList>
            <consortium name="WormBaseParasite"/>
        </authorList>
    </citation>
    <scope>IDENTIFICATION</scope>
</reference>
<comment type="function">
    <text evidence="13">Oxygenase that can act as both a histone lysine demethylase and a ribosomal histidine hydroxylase.</text>
</comment>
<feature type="domain" description="RIOX1/NO66-like C-terminal winged helix" evidence="16">
    <location>
        <begin position="320"/>
        <end position="406"/>
    </location>
</feature>
<feature type="domain" description="JmjC" evidence="15">
    <location>
        <begin position="247"/>
        <end position="301"/>
    </location>
</feature>
<protein>
    <recommendedName>
        <fullName evidence="13">Bifunctional lysine-specific demethylase and histidyl-hydroxylase</fullName>
        <ecNumber evidence="13">1.14.11.27</ecNumber>
    </recommendedName>
</protein>
<evidence type="ECO:0000256" key="14">
    <source>
        <dbReference type="SAM" id="MobiDB-lite"/>
    </source>
</evidence>
<evidence type="ECO:0000256" key="13">
    <source>
        <dbReference type="RuleBase" id="RU366061"/>
    </source>
</evidence>
<evidence type="ECO:0000256" key="5">
    <source>
        <dbReference type="ARBA" id="ARBA00022853"/>
    </source>
</evidence>
<keyword evidence="4 13" id="KW-0479">Metal-binding</keyword>
<evidence type="ECO:0000313" key="17">
    <source>
        <dbReference type="Proteomes" id="UP000887565"/>
    </source>
</evidence>
<evidence type="ECO:0000259" key="15">
    <source>
        <dbReference type="Pfam" id="PF08007"/>
    </source>
</evidence>
<dbReference type="GO" id="GO:0005506">
    <property type="term" value="F:iron ion binding"/>
    <property type="evidence" value="ECO:0007669"/>
    <property type="project" value="UniProtKB-UniRule"/>
</dbReference>
<keyword evidence="5" id="KW-0156">Chromatin regulator</keyword>
<comment type="catalytic activity">
    <reaction evidence="12 13">
        <text>N(6),N(6)-dimethyl-L-lysyl(36)-[histone H3] + 2 2-oxoglutarate + 2 O2 = L-lysyl(36)-[histone H3] + 2 formaldehyde + 2 succinate + 2 CO2</text>
        <dbReference type="Rhea" id="RHEA:42032"/>
        <dbReference type="Rhea" id="RHEA-COMP:9785"/>
        <dbReference type="Rhea" id="RHEA-COMP:9787"/>
        <dbReference type="ChEBI" id="CHEBI:15379"/>
        <dbReference type="ChEBI" id="CHEBI:16526"/>
        <dbReference type="ChEBI" id="CHEBI:16810"/>
        <dbReference type="ChEBI" id="CHEBI:16842"/>
        <dbReference type="ChEBI" id="CHEBI:29969"/>
        <dbReference type="ChEBI" id="CHEBI:30031"/>
        <dbReference type="ChEBI" id="CHEBI:61976"/>
        <dbReference type="EC" id="1.14.11.27"/>
    </reaction>
</comment>
<evidence type="ECO:0000256" key="12">
    <source>
        <dbReference type="ARBA" id="ARBA00047915"/>
    </source>
</evidence>
<keyword evidence="7 13" id="KW-0560">Oxidoreductase</keyword>